<dbReference type="Pfam" id="PF08822">
    <property type="entry name" value="DUF1804"/>
    <property type="match status" value="1"/>
</dbReference>
<comment type="caution">
    <text evidence="1">The sequence shown here is derived from an EMBL/GenBank/DDBJ whole genome shotgun (WGS) entry which is preliminary data.</text>
</comment>
<dbReference type="EMBL" id="RPFL01000020">
    <property type="protein sequence ID" value="RPD86212.1"/>
    <property type="molecule type" value="Genomic_DNA"/>
</dbReference>
<sequence length="171" mass="18988">MAHPQEKRERLRQLYVSGEQTLETAAIMCEIPQATARAWKRADKEKGDDWDKLRAAYTLAGGGIEDLSRAMLAGFMVQYNHTMTLLQDTGVEDLTPSERAKMLASLADAFTKTVAANARVMPETSKLATALELIEFLMAFVQEKHTKHLGAFVEVLEPFGAEVEKKFGKAV</sequence>
<evidence type="ECO:0000313" key="1">
    <source>
        <dbReference type="EMBL" id="RPD86212.1"/>
    </source>
</evidence>
<accession>A0A3N4MQT5</accession>
<dbReference type="InterPro" id="IPR014926">
    <property type="entry name" value="Phage_D3112_Orf24"/>
</dbReference>
<evidence type="ECO:0000313" key="2">
    <source>
        <dbReference type="Proteomes" id="UP000272412"/>
    </source>
</evidence>
<keyword evidence="2" id="KW-1185">Reference proteome</keyword>
<dbReference type="AlphaFoldDB" id="A0A3N4MQT5"/>
<dbReference type="RefSeq" id="WP_123804362.1">
    <property type="nucleotide sequence ID" value="NZ_RPFL01000020.1"/>
</dbReference>
<gene>
    <name evidence="1" type="ORF">EGK74_08175</name>
</gene>
<proteinExistence type="predicted"/>
<reference evidence="1 2" key="1">
    <citation type="submission" date="2018-11" db="EMBL/GenBank/DDBJ databases">
        <title>Neisseria weixii sp. nov. isolated from the rectal contents of plateau pika (Ochotona cruzoniae).</title>
        <authorList>
            <person name="Zhang G."/>
        </authorList>
    </citation>
    <scope>NUCLEOTIDE SEQUENCE [LARGE SCALE GENOMIC DNA]</scope>
    <source>
        <strain evidence="1 2">10009</strain>
    </source>
</reference>
<name>A0A3N4MQT5_9NEIS</name>
<dbReference type="OrthoDB" id="5676847at2"/>
<protein>
    <submittedName>
        <fullName evidence="1">DUF1804 family protein</fullName>
    </submittedName>
</protein>
<dbReference type="Proteomes" id="UP000272412">
    <property type="component" value="Unassembled WGS sequence"/>
</dbReference>
<organism evidence="1 2">
    <name type="scientific">Neisseria weixii</name>
    <dbReference type="NCBI Taxonomy" id="1853276"/>
    <lineage>
        <taxon>Bacteria</taxon>
        <taxon>Pseudomonadati</taxon>
        <taxon>Pseudomonadota</taxon>
        <taxon>Betaproteobacteria</taxon>
        <taxon>Neisseriales</taxon>
        <taxon>Neisseriaceae</taxon>
        <taxon>Neisseria</taxon>
    </lineage>
</organism>